<evidence type="ECO:0000313" key="2">
    <source>
        <dbReference type="Proteomes" id="UP000003645"/>
    </source>
</evidence>
<keyword evidence="2" id="KW-1185">Reference proteome</keyword>
<evidence type="ECO:0000313" key="1">
    <source>
        <dbReference type="EMBL" id="AJT50557.1"/>
    </source>
</evidence>
<accession>A0A0D4CK89</accession>
<dbReference type="HOGENOM" id="CLU_1832641_0_0_9"/>
<organism evidence="1 2">
    <name type="scientific">Limosilactobacillus mucosae LM1</name>
    <dbReference type="NCBI Taxonomy" id="1130798"/>
    <lineage>
        <taxon>Bacteria</taxon>
        <taxon>Bacillati</taxon>
        <taxon>Bacillota</taxon>
        <taxon>Bacilli</taxon>
        <taxon>Lactobacillales</taxon>
        <taxon>Lactobacillaceae</taxon>
        <taxon>Limosilactobacillus</taxon>
    </lineage>
</organism>
<dbReference type="Proteomes" id="UP000003645">
    <property type="component" value="Chromosome"/>
</dbReference>
<name>A0A0D4CK89_LIMMU</name>
<reference evidence="1 2" key="1">
    <citation type="journal article" date="2012" name="J. Bacteriol.">
        <title>Genome sequence of Lactobacillus mucosae LM1, isolated from piglet feces.</title>
        <authorList>
            <person name="Lee J.H."/>
            <person name="Valeriano V.D."/>
            <person name="Shin Y.R."/>
            <person name="Chae J.P."/>
            <person name="Kim G.B."/>
            <person name="Ham J.S."/>
            <person name="Chun J."/>
            <person name="Kang D.K."/>
        </authorList>
    </citation>
    <scope>NUCLEOTIDE SEQUENCE [LARGE SCALE GENOMIC DNA]</scope>
    <source>
        <strain evidence="1 2">LM1</strain>
    </source>
</reference>
<gene>
    <name evidence="1" type="ORF">LBLM1_05595</name>
</gene>
<protein>
    <submittedName>
        <fullName evidence="1">Uncharacterized protein</fullName>
    </submittedName>
</protein>
<dbReference type="EMBL" id="CP011013">
    <property type="protein sequence ID" value="AJT50557.1"/>
    <property type="molecule type" value="Genomic_DNA"/>
</dbReference>
<dbReference type="AlphaFoldDB" id="A0A0D4CK89"/>
<dbReference type="RefSeq" id="WP_039945309.1">
    <property type="nucleotide sequence ID" value="NZ_CP011013.1"/>
</dbReference>
<sequence>MSGLTMTQKAEWVLDQARKKAGHSFQISTISKMTSISRPMIYKYMDEPTLLSERSAEQLAYYYDELHKSVAGQMLQVAIAKQRFKDTQARLVNMIKDAKDETQLDSYSEKVTEVLIMLLQKKDSELLHVLIEYLGDDEAE</sequence>
<dbReference type="KEGG" id="lmu:LBLM1_05595"/>
<dbReference type="STRING" id="1130798.LBLM1_05595"/>
<proteinExistence type="predicted"/>